<evidence type="ECO:0000313" key="5">
    <source>
        <dbReference type="Proteomes" id="UP000715965"/>
    </source>
</evidence>
<dbReference type="Proteomes" id="UP000715965">
    <property type="component" value="Unassembled WGS sequence"/>
</dbReference>
<dbReference type="PANTHER" id="PTHR43316:SF3">
    <property type="entry name" value="HALOACID DEHALOGENASE, TYPE II (AFU_ORTHOLOGUE AFUA_2G07750)-RELATED"/>
    <property type="match status" value="1"/>
</dbReference>
<sequence length="233" mass="25940">MQQLTGIKALAFDAYGTVYDVHSVVQLAEQFFPGKGQALSQLWRAKQIEYMYLRTLMGRYVPHDQNTESALKYAMKYLQLPGGDAERKALMASYERLSPFPDAVQALPRLVGLKRSILSVGTPDLLQKLVANSGLADQFDKLFSVDAVKVYKPHPNTYQMAIDHFGVERHELGFVTSNYFDVAGARAFGFKVIWINRKGDLADELGLLPHVELSSIEQIPQVLGLHAAEPVSA</sequence>
<dbReference type="InterPro" id="IPR006439">
    <property type="entry name" value="HAD-SF_hydro_IA"/>
</dbReference>
<dbReference type="CDD" id="cd02588">
    <property type="entry name" value="HAD_L2-DEX"/>
    <property type="match status" value="1"/>
</dbReference>
<evidence type="ECO:0000256" key="3">
    <source>
        <dbReference type="RuleBase" id="RU368077"/>
    </source>
</evidence>
<dbReference type="SFLD" id="SFLDF00045">
    <property type="entry name" value="2-haloacid_dehalogenase"/>
    <property type="match status" value="1"/>
</dbReference>
<comment type="catalytic activity">
    <reaction evidence="3">
        <text>an (S)-2-haloacid + H2O = a (2R)-2-hydroxycarboxylate + a halide anion + H(+)</text>
        <dbReference type="Rhea" id="RHEA:11192"/>
        <dbReference type="ChEBI" id="CHEBI:15377"/>
        <dbReference type="ChEBI" id="CHEBI:15378"/>
        <dbReference type="ChEBI" id="CHEBI:16042"/>
        <dbReference type="ChEBI" id="CHEBI:58314"/>
        <dbReference type="ChEBI" id="CHEBI:137405"/>
        <dbReference type="EC" id="3.8.1.2"/>
    </reaction>
</comment>
<dbReference type="EMBL" id="JADDOJ010000120">
    <property type="protein sequence ID" value="MBE7942670.1"/>
    <property type="molecule type" value="Genomic_DNA"/>
</dbReference>
<accession>A0ABR9SK10</accession>
<evidence type="ECO:0000313" key="4">
    <source>
        <dbReference type="EMBL" id="MBE7942670.1"/>
    </source>
</evidence>
<dbReference type="SUPFAM" id="SSF56784">
    <property type="entry name" value="HAD-like"/>
    <property type="match status" value="1"/>
</dbReference>
<dbReference type="SFLD" id="SFLDG01135">
    <property type="entry name" value="C1.5.6:_HAD__Beta-PGM__Phospha"/>
    <property type="match status" value="1"/>
</dbReference>
<evidence type="ECO:0000256" key="2">
    <source>
        <dbReference type="ARBA" id="ARBA00022801"/>
    </source>
</evidence>
<dbReference type="Gene3D" id="3.40.50.1000">
    <property type="entry name" value="HAD superfamily/HAD-like"/>
    <property type="match status" value="1"/>
</dbReference>
<dbReference type="Pfam" id="PF00702">
    <property type="entry name" value="Hydrolase"/>
    <property type="match status" value="1"/>
</dbReference>
<keyword evidence="5" id="KW-1185">Reference proteome</keyword>
<comment type="caution">
    <text evidence="4">The sequence shown here is derived from an EMBL/GenBank/DDBJ whole genome shotgun (WGS) entry which is preliminary data.</text>
</comment>
<dbReference type="PRINTS" id="PR00413">
    <property type="entry name" value="HADHALOGNASE"/>
</dbReference>
<dbReference type="PANTHER" id="PTHR43316">
    <property type="entry name" value="HYDROLASE, HALOACID DELAHOGENASE-RELATED"/>
    <property type="match status" value="1"/>
</dbReference>
<dbReference type="NCBIfam" id="TIGR01428">
    <property type="entry name" value="HAD_type_II"/>
    <property type="match status" value="1"/>
</dbReference>
<dbReference type="Gene3D" id="1.10.150.240">
    <property type="entry name" value="Putative phosphatase, domain 2"/>
    <property type="match status" value="1"/>
</dbReference>
<reference evidence="4 5" key="1">
    <citation type="submission" date="2020-10" db="EMBL/GenBank/DDBJ databases">
        <title>Draft genome of Ramlibacter aquaticus LMG 30558.</title>
        <authorList>
            <person name="Props R."/>
        </authorList>
    </citation>
    <scope>NUCLEOTIDE SEQUENCE [LARGE SCALE GENOMIC DNA]</scope>
    <source>
        <strain evidence="4 5">LMG 30558</strain>
    </source>
</reference>
<dbReference type="InterPro" id="IPR036412">
    <property type="entry name" value="HAD-like_sf"/>
</dbReference>
<gene>
    <name evidence="4" type="ORF">IM725_19035</name>
</gene>
<evidence type="ECO:0000256" key="1">
    <source>
        <dbReference type="ARBA" id="ARBA00008106"/>
    </source>
</evidence>
<comment type="function">
    <text evidence="3">Catalyzes the hydrolytic dehalogenation of small (S)-2-haloalkanoic acids to yield the corresponding (R)-2-hydroxyalkanoic acids.</text>
</comment>
<dbReference type="InterPro" id="IPR006328">
    <property type="entry name" value="2-HAD"/>
</dbReference>
<dbReference type="EC" id="3.8.1.2" evidence="3"/>
<dbReference type="SFLD" id="SFLDS00003">
    <property type="entry name" value="Haloacid_Dehalogenase"/>
    <property type="match status" value="1"/>
</dbReference>
<dbReference type="InterPro" id="IPR023198">
    <property type="entry name" value="PGP-like_dom2"/>
</dbReference>
<protein>
    <recommendedName>
        <fullName evidence="3">(S)-2-haloacid dehalogenase</fullName>
        <ecNumber evidence="3">3.8.1.2</ecNumber>
    </recommendedName>
    <alternativeName>
        <fullName evidence="3">2-haloalkanoic acid dehalogenase</fullName>
    </alternativeName>
    <alternativeName>
        <fullName evidence="3">Halocarboxylic acid halidohydrolase</fullName>
    </alternativeName>
    <alternativeName>
        <fullName evidence="3">L-2-haloacid dehalogenase</fullName>
    </alternativeName>
</protein>
<dbReference type="SFLD" id="SFLDG01129">
    <property type="entry name" value="C1.5:_HAD__Beta-PGM__Phosphata"/>
    <property type="match status" value="1"/>
</dbReference>
<name>A0ABR9SK10_9BURK</name>
<proteinExistence type="inferred from homology"/>
<dbReference type="RefSeq" id="WP_193782218.1">
    <property type="nucleotide sequence ID" value="NZ_JADDOJ010000120.1"/>
</dbReference>
<keyword evidence="2 3" id="KW-0378">Hydrolase</keyword>
<dbReference type="NCBIfam" id="TIGR01493">
    <property type="entry name" value="HAD-SF-IA-v2"/>
    <property type="match status" value="1"/>
</dbReference>
<dbReference type="InterPro" id="IPR023214">
    <property type="entry name" value="HAD_sf"/>
</dbReference>
<comment type="similarity">
    <text evidence="1 3">Belongs to the HAD-like hydrolase superfamily. S-2-haloalkanoic acid dehalogenase family.</text>
</comment>
<organism evidence="4 5">
    <name type="scientific">Ramlibacter aquaticus</name>
    <dbReference type="NCBI Taxonomy" id="2780094"/>
    <lineage>
        <taxon>Bacteria</taxon>
        <taxon>Pseudomonadati</taxon>
        <taxon>Pseudomonadota</taxon>
        <taxon>Betaproteobacteria</taxon>
        <taxon>Burkholderiales</taxon>
        <taxon>Comamonadaceae</taxon>
        <taxon>Ramlibacter</taxon>
    </lineage>
</organism>
<dbReference type="InterPro" id="IPR051540">
    <property type="entry name" value="S-2-haloacid_dehalogenase"/>
</dbReference>